<dbReference type="PROSITE" id="PS50113">
    <property type="entry name" value="PAC"/>
    <property type="match status" value="1"/>
</dbReference>
<dbReference type="SUPFAM" id="SSF55785">
    <property type="entry name" value="PYP-like sensor domain (PAS domain)"/>
    <property type="match status" value="1"/>
</dbReference>
<evidence type="ECO:0000256" key="6">
    <source>
        <dbReference type="ARBA" id="ARBA00023012"/>
    </source>
</evidence>
<gene>
    <name evidence="11" type="ORF">KME15_04275</name>
</gene>
<evidence type="ECO:0000256" key="7">
    <source>
        <dbReference type="SAM" id="Coils"/>
    </source>
</evidence>
<dbReference type="CDD" id="cd00082">
    <property type="entry name" value="HisKA"/>
    <property type="match status" value="1"/>
</dbReference>
<dbReference type="Pfam" id="PF00989">
    <property type="entry name" value="PAS"/>
    <property type="match status" value="1"/>
</dbReference>
<comment type="catalytic activity">
    <reaction evidence="1">
        <text>ATP + protein L-histidine = ADP + protein N-phospho-L-histidine.</text>
        <dbReference type="EC" id="2.7.13.3"/>
    </reaction>
</comment>
<dbReference type="GO" id="GO:0000155">
    <property type="term" value="F:phosphorelay sensor kinase activity"/>
    <property type="evidence" value="ECO:0007669"/>
    <property type="project" value="InterPro"/>
</dbReference>
<dbReference type="InterPro" id="IPR013767">
    <property type="entry name" value="PAS_fold"/>
</dbReference>
<dbReference type="FunFam" id="3.30.565.10:FF:000006">
    <property type="entry name" value="Sensor histidine kinase WalK"/>
    <property type="match status" value="1"/>
</dbReference>
<evidence type="ECO:0000256" key="5">
    <source>
        <dbReference type="ARBA" id="ARBA00022777"/>
    </source>
</evidence>
<evidence type="ECO:0000256" key="4">
    <source>
        <dbReference type="ARBA" id="ARBA00022679"/>
    </source>
</evidence>
<dbReference type="InterPro" id="IPR003018">
    <property type="entry name" value="GAF"/>
</dbReference>
<dbReference type="InterPro" id="IPR003594">
    <property type="entry name" value="HATPase_dom"/>
</dbReference>
<dbReference type="Gene3D" id="3.30.565.10">
    <property type="entry name" value="Histidine kinase-like ATPase, C-terminal domain"/>
    <property type="match status" value="1"/>
</dbReference>
<proteinExistence type="predicted"/>
<feature type="domain" description="PAC" evidence="10">
    <location>
        <begin position="143"/>
        <end position="195"/>
    </location>
</feature>
<reference evidence="11" key="2">
    <citation type="journal article" date="2022" name="Microbiol. Resour. Announc.">
        <title>Metagenome Sequencing to Explore Phylogenomics of Terrestrial Cyanobacteria.</title>
        <authorList>
            <person name="Ward R.D."/>
            <person name="Stajich J.E."/>
            <person name="Johansen J.R."/>
            <person name="Huntemann M."/>
            <person name="Clum A."/>
            <person name="Foster B."/>
            <person name="Foster B."/>
            <person name="Roux S."/>
            <person name="Palaniappan K."/>
            <person name="Varghese N."/>
            <person name="Mukherjee S."/>
            <person name="Reddy T.B.K."/>
            <person name="Daum C."/>
            <person name="Copeland A."/>
            <person name="Chen I.A."/>
            <person name="Ivanova N.N."/>
            <person name="Kyrpides N.C."/>
            <person name="Shapiro N."/>
            <person name="Eloe-Fadrosh E.A."/>
            <person name="Pietrasiak N."/>
        </authorList>
    </citation>
    <scope>NUCLEOTIDE SEQUENCE</scope>
    <source>
        <strain evidence="11">UHER 2000/2452</strain>
    </source>
</reference>
<dbReference type="EC" id="2.7.13.3" evidence="2"/>
<evidence type="ECO:0000259" key="9">
    <source>
        <dbReference type="PROSITE" id="PS50112"/>
    </source>
</evidence>
<organism evidence="11 12">
    <name type="scientific">Drouetiella hepatica Uher 2000/2452</name>
    <dbReference type="NCBI Taxonomy" id="904376"/>
    <lineage>
        <taxon>Bacteria</taxon>
        <taxon>Bacillati</taxon>
        <taxon>Cyanobacteriota</taxon>
        <taxon>Cyanophyceae</taxon>
        <taxon>Oculatellales</taxon>
        <taxon>Oculatellaceae</taxon>
        <taxon>Drouetiella</taxon>
    </lineage>
</organism>
<dbReference type="EMBL" id="JAHHHD010000003">
    <property type="protein sequence ID" value="MBW4657866.1"/>
    <property type="molecule type" value="Genomic_DNA"/>
</dbReference>
<dbReference type="InterPro" id="IPR003661">
    <property type="entry name" value="HisK_dim/P_dom"/>
</dbReference>
<dbReference type="SUPFAM" id="SSF47384">
    <property type="entry name" value="Homodimeric domain of signal transducing histidine kinase"/>
    <property type="match status" value="1"/>
</dbReference>
<dbReference type="InterPro" id="IPR005467">
    <property type="entry name" value="His_kinase_dom"/>
</dbReference>
<dbReference type="NCBIfam" id="TIGR00229">
    <property type="entry name" value="sensory_box"/>
    <property type="match status" value="1"/>
</dbReference>
<evidence type="ECO:0000259" key="10">
    <source>
        <dbReference type="PROSITE" id="PS50113"/>
    </source>
</evidence>
<dbReference type="CDD" id="cd00075">
    <property type="entry name" value="HATPase"/>
    <property type="match status" value="1"/>
</dbReference>
<dbReference type="Proteomes" id="UP000757435">
    <property type="component" value="Unassembled WGS sequence"/>
</dbReference>
<dbReference type="PROSITE" id="PS50109">
    <property type="entry name" value="HIS_KIN"/>
    <property type="match status" value="1"/>
</dbReference>
<feature type="domain" description="PAS" evidence="9">
    <location>
        <begin position="70"/>
        <end position="140"/>
    </location>
</feature>
<dbReference type="InterPro" id="IPR035965">
    <property type="entry name" value="PAS-like_dom_sf"/>
</dbReference>
<dbReference type="InterPro" id="IPR029016">
    <property type="entry name" value="GAF-like_dom_sf"/>
</dbReference>
<feature type="coiled-coil region" evidence="7">
    <location>
        <begin position="29"/>
        <end position="63"/>
    </location>
</feature>
<dbReference type="PANTHER" id="PTHR43547">
    <property type="entry name" value="TWO-COMPONENT HISTIDINE KINASE"/>
    <property type="match status" value="1"/>
</dbReference>
<keyword evidence="6" id="KW-0902">Two-component regulatory system</keyword>
<dbReference type="SMART" id="SM00065">
    <property type="entry name" value="GAF"/>
    <property type="match status" value="1"/>
</dbReference>
<evidence type="ECO:0000256" key="1">
    <source>
        <dbReference type="ARBA" id="ARBA00000085"/>
    </source>
</evidence>
<dbReference type="PANTHER" id="PTHR43547:SF2">
    <property type="entry name" value="HYBRID SIGNAL TRANSDUCTION HISTIDINE KINASE C"/>
    <property type="match status" value="1"/>
</dbReference>
<dbReference type="InterPro" id="IPR000014">
    <property type="entry name" value="PAS"/>
</dbReference>
<keyword evidence="3" id="KW-0597">Phosphoprotein</keyword>
<dbReference type="GO" id="GO:0006355">
    <property type="term" value="P:regulation of DNA-templated transcription"/>
    <property type="evidence" value="ECO:0007669"/>
    <property type="project" value="InterPro"/>
</dbReference>
<dbReference type="Pfam" id="PF01590">
    <property type="entry name" value="GAF"/>
    <property type="match status" value="1"/>
</dbReference>
<dbReference type="Pfam" id="PF00512">
    <property type="entry name" value="HisKA"/>
    <property type="match status" value="1"/>
</dbReference>
<dbReference type="InterPro" id="IPR004358">
    <property type="entry name" value="Sig_transdc_His_kin-like_C"/>
</dbReference>
<keyword evidence="5" id="KW-0418">Kinase</keyword>
<evidence type="ECO:0000259" key="8">
    <source>
        <dbReference type="PROSITE" id="PS50109"/>
    </source>
</evidence>
<dbReference type="SUPFAM" id="SSF55874">
    <property type="entry name" value="ATPase domain of HSP90 chaperone/DNA topoisomerase II/histidine kinase"/>
    <property type="match status" value="1"/>
</dbReference>
<accession>A0A951Q817</accession>
<dbReference type="InterPro" id="IPR036890">
    <property type="entry name" value="HATPase_C_sf"/>
</dbReference>
<reference evidence="11" key="1">
    <citation type="submission" date="2021-05" db="EMBL/GenBank/DDBJ databases">
        <authorList>
            <person name="Pietrasiak N."/>
            <person name="Ward R."/>
            <person name="Stajich J.E."/>
            <person name="Kurbessoian T."/>
        </authorList>
    </citation>
    <scope>NUCLEOTIDE SEQUENCE</scope>
    <source>
        <strain evidence="11">UHER 2000/2452</strain>
    </source>
</reference>
<name>A0A951Q817_9CYAN</name>
<feature type="domain" description="Histidine kinase" evidence="8">
    <location>
        <begin position="395"/>
        <end position="632"/>
    </location>
</feature>
<dbReference type="SUPFAM" id="SSF55781">
    <property type="entry name" value="GAF domain-like"/>
    <property type="match status" value="1"/>
</dbReference>
<dbReference type="InterPro" id="IPR036097">
    <property type="entry name" value="HisK_dim/P_sf"/>
</dbReference>
<keyword evidence="7" id="KW-0175">Coiled coil</keyword>
<evidence type="ECO:0000256" key="2">
    <source>
        <dbReference type="ARBA" id="ARBA00012438"/>
    </source>
</evidence>
<evidence type="ECO:0000256" key="3">
    <source>
        <dbReference type="ARBA" id="ARBA00022553"/>
    </source>
</evidence>
<dbReference type="Gene3D" id="3.30.450.20">
    <property type="entry name" value="PAS domain"/>
    <property type="match status" value="1"/>
</dbReference>
<feature type="coiled-coil region" evidence="7">
    <location>
        <begin position="179"/>
        <end position="213"/>
    </location>
</feature>
<dbReference type="Pfam" id="PF02518">
    <property type="entry name" value="HATPase_c"/>
    <property type="match status" value="1"/>
</dbReference>
<dbReference type="Gene3D" id="3.30.450.40">
    <property type="match status" value="1"/>
</dbReference>
<evidence type="ECO:0000313" key="11">
    <source>
        <dbReference type="EMBL" id="MBW4657866.1"/>
    </source>
</evidence>
<protein>
    <recommendedName>
        <fullName evidence="2">histidine kinase</fullName>
        <ecNumber evidence="2">2.7.13.3</ecNumber>
    </recommendedName>
</protein>
<dbReference type="InterPro" id="IPR000700">
    <property type="entry name" value="PAS-assoc_C"/>
</dbReference>
<dbReference type="PRINTS" id="PR00344">
    <property type="entry name" value="BCTRLSENSOR"/>
</dbReference>
<evidence type="ECO:0000313" key="12">
    <source>
        <dbReference type="Proteomes" id="UP000757435"/>
    </source>
</evidence>
<dbReference type="SMART" id="SM00091">
    <property type="entry name" value="PAS"/>
    <property type="match status" value="1"/>
</dbReference>
<sequence length="635" mass="71725">MIQSSQLKAVYQRVMVLQQRANTLPDSQQALLSQALEELQAVLAELQASEEELYRQNEALISTRQAVDAERQRYQELFEFAPDGYLVTDANGKIQEANQAIALLLNVSQQFMVGKPLLIFIEPSDRSRFHLTLDRLEKVGKLQDWEIHLCSPRRSIFDAALTVTSVRDAEGRVASLRWMVRDTTERKQVERLLEHLNAELERQVQERTTQLQQALRFEAGLKRVTDKVRDSLDEGQILQSAVQELALVLNLVCCDTALYDSNHDLGLATSTVRYEFTTSEAKASPSSLGQVIPMTTLPETYRQLLQGEYFQFCEIASRHLAVLSCPIADDQGVLGDLWLFKRREDAFDELEIRLVQQVANQCAIAIRQAQLHQASQVQLEEMKKLDQLKDSFLSTTSHELRSPVATMRMAIRVLRLALAQERAAASARTESANTEATRLEKAGAVDRYLHILDTECDREISMINNLLDFQRLEAGEHPLFMQSIDLQDWLPEVVALFQERARDRQQTLHLDLPLNLPHLISDCASLERILVELLNNACKYTPLKGQITVRVQAESGSIQIVVSNTSLEIPASDLTHIFDKFYRIPNSDPWKQGGTGLGLALVQKLTERLDGAITVESTSGQIHFTVSLPMMGQVQ</sequence>
<dbReference type="PROSITE" id="PS50112">
    <property type="entry name" value="PAS"/>
    <property type="match status" value="1"/>
</dbReference>
<keyword evidence="4" id="KW-0808">Transferase</keyword>
<dbReference type="SMART" id="SM00388">
    <property type="entry name" value="HisKA"/>
    <property type="match status" value="1"/>
</dbReference>
<dbReference type="AlphaFoldDB" id="A0A951Q817"/>
<dbReference type="CDD" id="cd00130">
    <property type="entry name" value="PAS"/>
    <property type="match status" value="1"/>
</dbReference>
<dbReference type="SMART" id="SM00387">
    <property type="entry name" value="HATPase_c"/>
    <property type="match status" value="1"/>
</dbReference>
<comment type="caution">
    <text evidence="11">The sequence shown here is derived from an EMBL/GenBank/DDBJ whole genome shotgun (WGS) entry which is preliminary data.</text>
</comment>
<dbReference type="Gene3D" id="1.10.287.130">
    <property type="match status" value="1"/>
</dbReference>